<dbReference type="AlphaFoldDB" id="A0A7G2CDU9"/>
<dbReference type="EMBL" id="LR877152">
    <property type="protein sequence ID" value="CAD2217034.1"/>
    <property type="molecule type" value="Genomic_DNA"/>
</dbReference>
<evidence type="ECO:0000313" key="2">
    <source>
        <dbReference type="EMBL" id="CAD2217034.1"/>
    </source>
</evidence>
<feature type="region of interest" description="Disordered" evidence="1">
    <location>
        <begin position="46"/>
        <end position="119"/>
    </location>
</feature>
<feature type="region of interest" description="Disordered" evidence="1">
    <location>
        <begin position="312"/>
        <end position="340"/>
    </location>
</feature>
<evidence type="ECO:0000256" key="1">
    <source>
        <dbReference type="SAM" id="MobiDB-lite"/>
    </source>
</evidence>
<evidence type="ECO:0000313" key="3">
    <source>
        <dbReference type="Proteomes" id="UP000515908"/>
    </source>
</evidence>
<dbReference type="VEuPathDB" id="TriTrypDB:ADEAN_000451200"/>
<name>A0A7G2CDU9_9TRYP</name>
<protein>
    <submittedName>
        <fullName evidence="2">Uncharacterized protein</fullName>
    </submittedName>
</protein>
<organism evidence="2 3">
    <name type="scientific">Angomonas deanei</name>
    <dbReference type="NCBI Taxonomy" id="59799"/>
    <lineage>
        <taxon>Eukaryota</taxon>
        <taxon>Discoba</taxon>
        <taxon>Euglenozoa</taxon>
        <taxon>Kinetoplastea</taxon>
        <taxon>Metakinetoplastina</taxon>
        <taxon>Trypanosomatida</taxon>
        <taxon>Trypanosomatidae</taxon>
        <taxon>Strigomonadinae</taxon>
        <taxon>Angomonas</taxon>
    </lineage>
</organism>
<proteinExistence type="predicted"/>
<keyword evidence="3" id="KW-1185">Reference proteome</keyword>
<sequence length="415" mass="45932">MSHNYEINALKARILVLGTSILNMSAAALQEVEEIAKERDADLIGAHAKIKTQARPKKTTPVKKKSTDSKPEKAISKPSTAKQSGPTPQKKRTPKKKAAGESPAMKKEPSHEEMPDNSEMEASPVLLQTVLDGAPAYVRLEEMVHAQKEVESVALFGRKAPEGGLCDGCDSHYYDVHYIYKNNELLETPGSSTSWGEDNVSDGVVYAKSCFNNCCSEHRPFTKKHEDVDSNLMVVDFSSVSNASNHPSTSYRAFSEHVDAENLSSEVHSRIELLEDWQRSRQANVAYHLKNRRRSSVAQGFGATEFYYSARLDPPNPPLKQREGSVDVSSSVSQQPSDASQGRCVTYDVLLTIGGKSSHVKPPENNTRLQKGEFLGSNEPLEAKRLEVVIMNGYPQKERRRNSFSEMSAPVKIIV</sequence>
<feature type="compositionally biased region" description="Low complexity" evidence="1">
    <location>
        <begin position="326"/>
        <end position="340"/>
    </location>
</feature>
<gene>
    <name evidence="2" type="ORF">ADEAN_000451200</name>
</gene>
<accession>A0A7G2CDU9</accession>
<reference evidence="2 3" key="1">
    <citation type="submission" date="2020-08" db="EMBL/GenBank/DDBJ databases">
        <authorList>
            <person name="Newling K."/>
            <person name="Davey J."/>
            <person name="Forrester S."/>
        </authorList>
    </citation>
    <scope>NUCLEOTIDE SEQUENCE [LARGE SCALE GENOMIC DNA]</scope>
    <source>
        <strain evidence="3">Crithidia deanei Carvalho (ATCC PRA-265)</strain>
    </source>
</reference>
<feature type="compositionally biased region" description="Basic and acidic residues" evidence="1">
    <location>
        <begin position="104"/>
        <end position="114"/>
    </location>
</feature>
<dbReference type="Proteomes" id="UP000515908">
    <property type="component" value="Chromosome 08"/>
</dbReference>
<feature type="compositionally biased region" description="Basic and acidic residues" evidence="1">
    <location>
        <begin position="65"/>
        <end position="75"/>
    </location>
</feature>
<feature type="compositionally biased region" description="Basic residues" evidence="1">
    <location>
        <begin position="48"/>
        <end position="64"/>
    </location>
</feature>